<keyword evidence="8 10" id="KW-0131">Cell cycle</keyword>
<feature type="binding site" evidence="10">
    <location>
        <position position="165"/>
    </location>
    <ligand>
        <name>UDP-N-acetyl-alpha-D-glucosamine</name>
        <dbReference type="ChEBI" id="CHEBI:57705"/>
    </ligand>
</feature>
<comment type="subcellular location">
    <subcellularLocation>
        <location evidence="10">Cell membrane</location>
        <topology evidence="10">Peripheral membrane protein</topology>
        <orientation evidence="10">Cytoplasmic side</orientation>
    </subcellularLocation>
</comment>
<dbReference type="EC" id="2.4.1.227" evidence="10"/>
<comment type="function">
    <text evidence="10">Cell wall formation. Catalyzes the transfer of a GlcNAc subunit on undecaprenyl-pyrophosphoryl-MurNAc-pentapeptide (lipid intermediate I) to form undecaprenyl-pyrophosphoryl-MurNAc-(pentapeptide)GlcNAc (lipid intermediate II).</text>
</comment>
<reference evidence="14" key="1">
    <citation type="submission" date="2016-11" db="EMBL/GenBank/DDBJ databases">
        <authorList>
            <person name="Varghese N."/>
            <person name="Submissions S."/>
        </authorList>
    </citation>
    <scope>NUCLEOTIDE SEQUENCE [LARGE SCALE GENOMIC DNA]</scope>
    <source>
        <strain evidence="14">CGMCC 1.10835</strain>
    </source>
</reference>
<comment type="similarity">
    <text evidence="10">Belongs to the glycosyltransferase 28 family. MurG subfamily.</text>
</comment>
<dbReference type="EMBL" id="FRAQ01000003">
    <property type="protein sequence ID" value="SHK72010.1"/>
    <property type="molecule type" value="Genomic_DNA"/>
</dbReference>
<dbReference type="NCBIfam" id="TIGR01133">
    <property type="entry name" value="murG"/>
    <property type="match status" value="1"/>
</dbReference>
<evidence type="ECO:0000256" key="5">
    <source>
        <dbReference type="ARBA" id="ARBA00022960"/>
    </source>
</evidence>
<dbReference type="GO" id="GO:0051301">
    <property type="term" value="P:cell division"/>
    <property type="evidence" value="ECO:0007669"/>
    <property type="project" value="UniProtKB-KW"/>
</dbReference>
<dbReference type="Proteomes" id="UP000184497">
    <property type="component" value="Unassembled WGS sequence"/>
</dbReference>
<comment type="catalytic activity">
    <reaction evidence="10">
        <text>di-trans,octa-cis-undecaprenyl diphospho-N-acetyl-alpha-D-muramoyl-L-alanyl-D-glutamyl-meso-2,6-diaminopimeloyl-D-alanyl-D-alanine + UDP-N-acetyl-alpha-D-glucosamine = di-trans,octa-cis-undecaprenyl diphospho-[N-acetyl-alpha-D-glucosaminyl-(1-&gt;4)]-N-acetyl-alpha-D-muramoyl-L-alanyl-D-glutamyl-meso-2,6-diaminopimeloyl-D-alanyl-D-alanine + UDP + H(+)</text>
        <dbReference type="Rhea" id="RHEA:31227"/>
        <dbReference type="ChEBI" id="CHEBI:15378"/>
        <dbReference type="ChEBI" id="CHEBI:57705"/>
        <dbReference type="ChEBI" id="CHEBI:58223"/>
        <dbReference type="ChEBI" id="CHEBI:61387"/>
        <dbReference type="ChEBI" id="CHEBI:61388"/>
        <dbReference type="EC" id="2.4.1.227"/>
    </reaction>
</comment>
<gene>
    <name evidence="10" type="primary">murG</name>
    <name evidence="13" type="ORF">SAMN05216369_2866</name>
</gene>
<dbReference type="Pfam" id="PF04101">
    <property type="entry name" value="Glyco_tran_28_C"/>
    <property type="match status" value="1"/>
</dbReference>
<keyword evidence="6 10" id="KW-0573">Peptidoglycan synthesis</keyword>
<evidence type="ECO:0000313" key="14">
    <source>
        <dbReference type="Proteomes" id="UP000184497"/>
    </source>
</evidence>
<feature type="binding site" evidence="10">
    <location>
        <begin position="273"/>
        <end position="278"/>
    </location>
    <ligand>
        <name>UDP-N-acetyl-alpha-D-glucosamine</name>
        <dbReference type="ChEBI" id="CHEBI:57705"/>
    </ligand>
</feature>
<dbReference type="GO" id="GO:0071555">
    <property type="term" value="P:cell wall organization"/>
    <property type="evidence" value="ECO:0007669"/>
    <property type="project" value="UniProtKB-KW"/>
</dbReference>
<dbReference type="STRING" id="564117.SAMN05216369_2866"/>
<dbReference type="GO" id="GO:0008360">
    <property type="term" value="P:regulation of cell shape"/>
    <property type="evidence" value="ECO:0007669"/>
    <property type="project" value="UniProtKB-KW"/>
</dbReference>
<dbReference type="AlphaFoldDB" id="A0A1M6US32"/>
<keyword evidence="2 10" id="KW-0132">Cell division</keyword>
<feature type="binding site" evidence="10">
    <location>
        <begin position="14"/>
        <end position="16"/>
    </location>
    <ligand>
        <name>UDP-N-acetyl-alpha-D-glucosamine</name>
        <dbReference type="ChEBI" id="CHEBI:57705"/>
    </ligand>
</feature>
<sequence>MTESRRFLMMAGGTGGHVFPALATARALEAKGHEVHWLGASGGMEERLIGDTGIPLSLIHISGLRGKGKLALIMAPFRLMRALGEAFTIMRRIRPDCVVGMGGFVTGPGGLAAWLTRTPLVIHEQNAIAGMTNRILVRFAKTVLEAFPGSFGTDVITRCTGNPVREDLATLPAPEQRMAGRSIEPGEENNPLRILVVGGSLGAQVFNQLVPEALAMLSEQERPQVRHQCGEKHLEAARASYEQQGVNADVEPFIKDMAEAYSWADIVLCRAGALTVSELCAAGVGAVLVPFPHAVDDHQTKNGQQMVNAKAAVLIPQSRLTPAVLAETLGDLARDRARVMDMAKAARTLARPDATERVVNYCLEAANG</sequence>
<keyword evidence="14" id="KW-1185">Reference proteome</keyword>
<dbReference type="GO" id="GO:0050511">
    <property type="term" value="F:undecaprenyldiphospho-muramoylpentapeptide beta-N-acetylglucosaminyltransferase activity"/>
    <property type="evidence" value="ECO:0007669"/>
    <property type="project" value="UniProtKB-UniRule"/>
</dbReference>
<accession>A0A1M6US32</accession>
<evidence type="ECO:0000256" key="3">
    <source>
        <dbReference type="ARBA" id="ARBA00022676"/>
    </source>
</evidence>
<dbReference type="SUPFAM" id="SSF53756">
    <property type="entry name" value="UDP-Glycosyltransferase/glycogen phosphorylase"/>
    <property type="match status" value="1"/>
</dbReference>
<feature type="binding site" evidence="10">
    <location>
        <position position="299"/>
    </location>
    <ligand>
        <name>UDP-N-acetyl-alpha-D-glucosamine</name>
        <dbReference type="ChEBI" id="CHEBI:57705"/>
    </ligand>
</feature>
<dbReference type="PANTHER" id="PTHR21015:SF22">
    <property type="entry name" value="GLYCOSYLTRANSFERASE"/>
    <property type="match status" value="1"/>
</dbReference>
<proteinExistence type="inferred from homology"/>
<evidence type="ECO:0000256" key="7">
    <source>
        <dbReference type="ARBA" id="ARBA00023136"/>
    </source>
</evidence>
<dbReference type="RefSeq" id="WP_072798769.1">
    <property type="nucleotide sequence ID" value="NZ_FRAQ01000003.1"/>
</dbReference>
<feature type="domain" description="Glycosyltransferase family 28 N-terminal" evidence="11">
    <location>
        <begin position="7"/>
        <end position="144"/>
    </location>
</feature>
<evidence type="ECO:0000256" key="1">
    <source>
        <dbReference type="ARBA" id="ARBA00022475"/>
    </source>
</evidence>
<evidence type="ECO:0000256" key="9">
    <source>
        <dbReference type="ARBA" id="ARBA00023316"/>
    </source>
</evidence>
<evidence type="ECO:0000256" key="10">
    <source>
        <dbReference type="HAMAP-Rule" id="MF_00033"/>
    </source>
</evidence>
<dbReference type="GO" id="GO:0005975">
    <property type="term" value="P:carbohydrate metabolic process"/>
    <property type="evidence" value="ECO:0007669"/>
    <property type="project" value="InterPro"/>
</dbReference>
<dbReference type="Pfam" id="PF03033">
    <property type="entry name" value="Glyco_transf_28"/>
    <property type="match status" value="1"/>
</dbReference>
<dbReference type="InterPro" id="IPR007235">
    <property type="entry name" value="Glyco_trans_28_C"/>
</dbReference>
<dbReference type="InterPro" id="IPR006009">
    <property type="entry name" value="GlcNAc_MurG"/>
</dbReference>
<evidence type="ECO:0000256" key="4">
    <source>
        <dbReference type="ARBA" id="ARBA00022679"/>
    </source>
</evidence>
<feature type="domain" description="Glycosyl transferase family 28 C-terminal" evidence="12">
    <location>
        <begin position="194"/>
        <end position="357"/>
    </location>
</feature>
<evidence type="ECO:0000259" key="11">
    <source>
        <dbReference type="Pfam" id="PF03033"/>
    </source>
</evidence>
<keyword evidence="5 10" id="KW-0133">Cell shape</keyword>
<protein>
    <recommendedName>
        <fullName evidence="10">UDP-N-acetylglucosamine--N-acetylmuramyl-(pentapeptide) pyrophosphoryl-undecaprenol N-acetylglucosamine transferase</fullName>
        <ecNumber evidence="10">2.4.1.227</ecNumber>
    </recommendedName>
    <alternativeName>
        <fullName evidence="10">Undecaprenyl-PP-MurNAc-pentapeptide-UDPGlcNAc GlcNAc transferase</fullName>
    </alternativeName>
</protein>
<dbReference type="HAMAP" id="MF_00033">
    <property type="entry name" value="MurG"/>
    <property type="match status" value="1"/>
</dbReference>
<evidence type="ECO:0000256" key="2">
    <source>
        <dbReference type="ARBA" id="ARBA00022618"/>
    </source>
</evidence>
<evidence type="ECO:0000256" key="6">
    <source>
        <dbReference type="ARBA" id="ARBA00022984"/>
    </source>
</evidence>
<dbReference type="UniPathway" id="UPA00219"/>
<keyword evidence="4 10" id="KW-0808">Transferase</keyword>
<feature type="binding site" evidence="10">
    <location>
        <position position="200"/>
    </location>
    <ligand>
        <name>UDP-N-acetyl-alpha-D-glucosamine</name>
        <dbReference type="ChEBI" id="CHEBI:57705"/>
    </ligand>
</feature>
<evidence type="ECO:0000259" key="12">
    <source>
        <dbReference type="Pfam" id="PF04101"/>
    </source>
</evidence>
<feature type="binding site" evidence="10">
    <location>
        <position position="126"/>
    </location>
    <ligand>
        <name>UDP-N-acetyl-alpha-D-glucosamine</name>
        <dbReference type="ChEBI" id="CHEBI:57705"/>
    </ligand>
</feature>
<dbReference type="OrthoDB" id="9808936at2"/>
<dbReference type="GO" id="GO:0051991">
    <property type="term" value="F:UDP-N-acetyl-D-glucosamine:N-acetylmuramoyl-L-alanyl-D-glutamyl-meso-2,6-diaminopimelyl-D-alanyl-D-alanine-diphosphoundecaprenol 4-beta-N-acetylglucosaminlytransferase activity"/>
    <property type="evidence" value="ECO:0007669"/>
    <property type="project" value="RHEA"/>
</dbReference>
<feature type="binding site" evidence="10">
    <location>
        <position position="254"/>
    </location>
    <ligand>
        <name>UDP-N-acetyl-alpha-D-glucosamine</name>
        <dbReference type="ChEBI" id="CHEBI:57705"/>
    </ligand>
</feature>
<keyword evidence="3 10" id="KW-0328">Glycosyltransferase</keyword>
<dbReference type="GO" id="GO:0009252">
    <property type="term" value="P:peptidoglycan biosynthetic process"/>
    <property type="evidence" value="ECO:0007669"/>
    <property type="project" value="UniProtKB-UniRule"/>
</dbReference>
<evidence type="ECO:0000256" key="8">
    <source>
        <dbReference type="ARBA" id="ARBA00023306"/>
    </source>
</evidence>
<name>A0A1M6US32_9GAMM</name>
<dbReference type="CDD" id="cd03785">
    <property type="entry name" value="GT28_MurG"/>
    <property type="match status" value="1"/>
</dbReference>
<keyword evidence="7 10" id="KW-0472">Membrane</keyword>
<dbReference type="InterPro" id="IPR004276">
    <property type="entry name" value="GlycoTrans_28_N"/>
</dbReference>
<dbReference type="GO" id="GO:0005886">
    <property type="term" value="C:plasma membrane"/>
    <property type="evidence" value="ECO:0007669"/>
    <property type="project" value="UniProtKB-SubCell"/>
</dbReference>
<keyword evidence="9 10" id="KW-0961">Cell wall biogenesis/degradation</keyword>
<evidence type="ECO:0000313" key="13">
    <source>
        <dbReference type="EMBL" id="SHK72010.1"/>
    </source>
</evidence>
<dbReference type="Gene3D" id="3.40.50.2000">
    <property type="entry name" value="Glycogen Phosphorylase B"/>
    <property type="match status" value="2"/>
</dbReference>
<organism evidence="13 14">
    <name type="scientific">Marinobacter antarcticus</name>
    <dbReference type="NCBI Taxonomy" id="564117"/>
    <lineage>
        <taxon>Bacteria</taxon>
        <taxon>Pseudomonadati</taxon>
        <taxon>Pseudomonadota</taxon>
        <taxon>Gammaproteobacteria</taxon>
        <taxon>Pseudomonadales</taxon>
        <taxon>Marinobacteraceae</taxon>
        <taxon>Marinobacter</taxon>
    </lineage>
</organism>
<dbReference type="PANTHER" id="PTHR21015">
    <property type="entry name" value="UDP-N-ACETYLGLUCOSAMINE--N-ACETYLMURAMYL-(PENTAPEPTIDE) PYROPHOSPHORYL-UNDECAPRENOL N-ACETYLGLUCOSAMINE TRANSFERASE 1"/>
    <property type="match status" value="1"/>
</dbReference>
<keyword evidence="1 10" id="KW-1003">Cell membrane</keyword>
<comment type="pathway">
    <text evidence="10">Cell wall biogenesis; peptidoglycan biosynthesis.</text>
</comment>